<evidence type="ECO:0000313" key="3">
    <source>
        <dbReference type="EMBL" id="CCO14715.1"/>
    </source>
</evidence>
<dbReference type="KEGG" id="bpg:Bathy02g05140"/>
<feature type="region of interest" description="Disordered" evidence="1">
    <location>
        <begin position="120"/>
        <end position="181"/>
    </location>
</feature>
<proteinExistence type="predicted"/>
<dbReference type="OrthoDB" id="498176at2759"/>
<evidence type="ECO:0000313" key="4">
    <source>
        <dbReference type="Proteomes" id="UP000198341"/>
    </source>
</evidence>
<feature type="domain" description="SGS" evidence="2">
    <location>
        <begin position="174"/>
        <end position="255"/>
    </location>
</feature>
<dbReference type="STRING" id="41875.K8EQL7"/>
<dbReference type="GO" id="GO:0051087">
    <property type="term" value="F:protein-folding chaperone binding"/>
    <property type="evidence" value="ECO:0007669"/>
    <property type="project" value="InterPro"/>
</dbReference>
<dbReference type="PROSITE" id="PS51048">
    <property type="entry name" value="SGS"/>
    <property type="match status" value="1"/>
</dbReference>
<dbReference type="eggNOG" id="KOG1309">
    <property type="taxonomic scope" value="Eukaryota"/>
</dbReference>
<feature type="compositionally biased region" description="Low complexity" evidence="1">
    <location>
        <begin position="155"/>
        <end position="164"/>
    </location>
</feature>
<dbReference type="Proteomes" id="UP000198341">
    <property type="component" value="Chromosome 2"/>
</dbReference>
<reference evidence="3 4" key="1">
    <citation type="submission" date="2011-10" db="EMBL/GenBank/DDBJ databases">
        <authorList>
            <person name="Genoscope - CEA"/>
        </authorList>
    </citation>
    <scope>NUCLEOTIDE SEQUENCE [LARGE SCALE GENOMIC DNA]</scope>
    <source>
        <strain evidence="3 4">RCC 1105</strain>
    </source>
</reference>
<dbReference type="Pfam" id="PF05002">
    <property type="entry name" value="SGS"/>
    <property type="match status" value="1"/>
</dbReference>
<evidence type="ECO:0000259" key="2">
    <source>
        <dbReference type="PROSITE" id="PS51048"/>
    </source>
</evidence>
<feature type="region of interest" description="Disordered" evidence="1">
    <location>
        <begin position="1"/>
        <end position="31"/>
    </location>
</feature>
<dbReference type="RefSeq" id="XP_007514475.1">
    <property type="nucleotide sequence ID" value="XM_007514413.1"/>
</dbReference>
<protein>
    <submittedName>
        <fullName evidence="3">SGT1</fullName>
    </submittedName>
</protein>
<dbReference type="GeneID" id="19017627"/>
<organism evidence="3 4">
    <name type="scientific">Bathycoccus prasinos</name>
    <dbReference type="NCBI Taxonomy" id="41875"/>
    <lineage>
        <taxon>Eukaryota</taxon>
        <taxon>Viridiplantae</taxon>
        <taxon>Chlorophyta</taxon>
        <taxon>Mamiellophyceae</taxon>
        <taxon>Mamiellales</taxon>
        <taxon>Bathycoccaceae</taxon>
        <taxon>Bathycoccus</taxon>
    </lineage>
</organism>
<evidence type="ECO:0000256" key="1">
    <source>
        <dbReference type="SAM" id="MobiDB-lite"/>
    </source>
</evidence>
<keyword evidence="4" id="KW-1185">Reference proteome</keyword>
<gene>
    <name evidence="3" type="ORF">Bathy02g05140</name>
</gene>
<feature type="compositionally biased region" description="Basic and acidic residues" evidence="1">
    <location>
        <begin position="127"/>
        <end position="150"/>
    </location>
</feature>
<dbReference type="InterPro" id="IPR044563">
    <property type="entry name" value="Sgt1-like"/>
</dbReference>
<name>K8EQL7_9CHLO</name>
<accession>K8EQL7</accession>
<dbReference type="AlphaFoldDB" id="K8EQL7"/>
<dbReference type="PANTHER" id="PTHR45862">
    <property type="entry name" value="PROTEIN SGT1 HOMOLOG"/>
    <property type="match status" value="1"/>
</dbReference>
<sequence length="255" mass="29464">MTTTTKKEEEFEEKKGEEEEEEGRKERSVSKVKKTELYSSLDATTIEIFFTEEDVAMEKEEVSHRFIFDSEGSRDPVGIEIKAGREEEKFTFDLRKHHPVRTDPEFVRVRCGKKKIEVKLMKKKNQKREEEEKERRLSSSVSEEKHKIGNETRNTTSSTTPTTSLDGVGDEGKTTSLDKPPADKWTRLEFLGEMEEELETLDGEDGLNKMFQDLYKDADDDQRRAMMKSFVESNGTVLSTDWTDVGKKFVEPQAP</sequence>
<dbReference type="InterPro" id="IPR007699">
    <property type="entry name" value="SGS_dom"/>
</dbReference>
<dbReference type="EMBL" id="FO082277">
    <property type="protein sequence ID" value="CCO14715.1"/>
    <property type="molecule type" value="Genomic_DNA"/>
</dbReference>